<feature type="region of interest" description="Disordered" evidence="2">
    <location>
        <begin position="359"/>
        <end position="379"/>
    </location>
</feature>
<feature type="compositionally biased region" description="Low complexity" evidence="2">
    <location>
        <begin position="239"/>
        <end position="257"/>
    </location>
</feature>
<dbReference type="AlphaFoldDB" id="A0A8X8CZZ9"/>
<sequence>MRMLMSLSPYTLFSISLDGCFKTVIQGFSGVVVATQIGSFPIVLQGTVITAELGFCLLTFMEGFGFSDASSAVRKKRSNTSRRPRNESHAPSGYIDVTSLSSTPPSETVSKVSSDENNDHGSILRKKKFSLILCKSRASSSNLDDCESAQNMMKNEDGGFGESDEASNNGSFRGSSERRQSGVDSRRLSQGVLAPANWKSTSSSLGHVGGSSDGVGNESKVKKVKLKVGGITRTITAKSASDGTSAVAVGSSSSKSSRFPDPWQKTVEENLDNNHSFTSGKGRGLQGVPWKDFSRSGLNDGKADGLRGENLSSKQTDQSEPVRKSKRLPKKRLLDGVLDDGAEDDDEIQFLEKVKTSKISTNHGAGFKDEEGGSRKQRKILRVLKRNVDGLHDVDAGDRGSTRFGKEGKKSKSGRISDDTDYVEDEDLGSDGDPTMKRKKPKKELADLSADFKKEMTVTTRQRALQTGKDVSFGLASLIEFPNGLPPAPPKKQKEKLSEVEQQLKRAEALQRRRMQVEKANRESEAEAIRKILGQDSTRKKREDKLKKRQEEMAQEKATNAMVLASDRVRWVMGPAGTTVTFPTEMGLPSIFDSKPCSYPPPREKCAAPSCTNPYKYRDSKSKLPLCSLHCYKTIHEKMQPLTAC</sequence>
<dbReference type="EMBL" id="JAAWWB010000010">
    <property type="protein sequence ID" value="KAG6773109.1"/>
    <property type="molecule type" value="Genomic_DNA"/>
</dbReference>
<dbReference type="GO" id="GO:0031011">
    <property type="term" value="C:Ino80 complex"/>
    <property type="evidence" value="ECO:0007669"/>
    <property type="project" value="InterPro"/>
</dbReference>
<feature type="region of interest" description="Disordered" evidence="2">
    <location>
        <begin position="391"/>
        <end position="444"/>
    </location>
</feature>
<feature type="coiled-coil region" evidence="1">
    <location>
        <begin position="493"/>
        <end position="559"/>
    </location>
</feature>
<feature type="region of interest" description="Disordered" evidence="2">
    <location>
        <begin position="75"/>
        <end position="120"/>
    </location>
</feature>
<feature type="region of interest" description="Disordered" evidence="2">
    <location>
        <begin position="238"/>
        <end position="339"/>
    </location>
</feature>
<feature type="compositionally biased region" description="Polar residues" evidence="2">
    <location>
        <begin position="310"/>
        <end position="319"/>
    </location>
</feature>
<keyword evidence="1" id="KW-0175">Coiled coil</keyword>
<dbReference type="InterPro" id="IPR007529">
    <property type="entry name" value="Znf_HIT"/>
</dbReference>
<organism evidence="4 5">
    <name type="scientific">Populus tomentosa</name>
    <name type="common">Chinese white poplar</name>
    <dbReference type="NCBI Taxonomy" id="118781"/>
    <lineage>
        <taxon>Eukaryota</taxon>
        <taxon>Viridiplantae</taxon>
        <taxon>Streptophyta</taxon>
        <taxon>Embryophyta</taxon>
        <taxon>Tracheophyta</taxon>
        <taxon>Spermatophyta</taxon>
        <taxon>Magnoliopsida</taxon>
        <taxon>eudicotyledons</taxon>
        <taxon>Gunneridae</taxon>
        <taxon>Pentapetalae</taxon>
        <taxon>rosids</taxon>
        <taxon>fabids</taxon>
        <taxon>Malpighiales</taxon>
        <taxon>Salicaceae</taxon>
        <taxon>Saliceae</taxon>
        <taxon>Populus</taxon>
    </lineage>
</organism>
<dbReference type="OrthoDB" id="2021186at2759"/>
<dbReference type="GO" id="GO:0006338">
    <property type="term" value="P:chromatin remodeling"/>
    <property type="evidence" value="ECO:0007669"/>
    <property type="project" value="InterPro"/>
</dbReference>
<feature type="compositionally biased region" description="Acidic residues" evidence="2">
    <location>
        <begin position="419"/>
        <end position="430"/>
    </location>
</feature>
<feature type="compositionally biased region" description="Polar residues" evidence="2">
    <location>
        <begin position="142"/>
        <end position="153"/>
    </location>
</feature>
<dbReference type="Pfam" id="PF04438">
    <property type="entry name" value="zf-HIT"/>
    <property type="match status" value="1"/>
</dbReference>
<evidence type="ECO:0000313" key="4">
    <source>
        <dbReference type="EMBL" id="KAG6773109.1"/>
    </source>
</evidence>
<evidence type="ECO:0000259" key="3">
    <source>
        <dbReference type="SMART" id="SM01406"/>
    </source>
</evidence>
<dbReference type="CDD" id="cd22265">
    <property type="entry name" value="UDM1_RNF168"/>
    <property type="match status" value="1"/>
</dbReference>
<dbReference type="PANTHER" id="PTHR21561">
    <property type="entry name" value="INO80 COMPLEX SUBUNIT B"/>
    <property type="match status" value="1"/>
</dbReference>
<comment type="caution">
    <text evidence="4">The sequence shown here is derived from an EMBL/GenBank/DDBJ whole genome shotgun (WGS) entry which is preliminary data.</text>
</comment>
<evidence type="ECO:0000313" key="5">
    <source>
        <dbReference type="Proteomes" id="UP000886885"/>
    </source>
</evidence>
<proteinExistence type="predicted"/>
<accession>A0A8X8CZZ9</accession>
<dbReference type="PANTHER" id="PTHR21561:SF14">
    <property type="entry name" value="HIT ZINC FINGER AND PAPA-1-LIKE DOMAIN-CONTAINING PROTEIN"/>
    <property type="match status" value="1"/>
</dbReference>
<feature type="compositionally biased region" description="Polar residues" evidence="2">
    <location>
        <begin position="98"/>
        <end position="112"/>
    </location>
</feature>
<gene>
    <name evidence="4" type="ORF">POTOM_020363</name>
</gene>
<protein>
    <recommendedName>
        <fullName evidence="3">INO80 complex subunit B-like conserved region domain-containing protein</fullName>
    </recommendedName>
</protein>
<feature type="compositionally biased region" description="Basic and acidic residues" evidence="2">
    <location>
        <begin position="391"/>
        <end position="418"/>
    </location>
</feature>
<feature type="compositionally biased region" description="Basic and acidic residues" evidence="2">
    <location>
        <begin position="175"/>
        <end position="187"/>
    </location>
</feature>
<evidence type="ECO:0000256" key="2">
    <source>
        <dbReference type="SAM" id="MobiDB-lite"/>
    </source>
</evidence>
<dbReference type="InterPro" id="IPR006880">
    <property type="entry name" value="INO80B_C"/>
</dbReference>
<dbReference type="CDD" id="cd23021">
    <property type="entry name" value="zf-HIT_IN80B"/>
    <property type="match status" value="1"/>
</dbReference>
<feature type="region of interest" description="Disordered" evidence="2">
    <location>
        <begin position="142"/>
        <end position="217"/>
    </location>
</feature>
<dbReference type="InterPro" id="IPR029523">
    <property type="entry name" value="INO80B/Ies2"/>
</dbReference>
<dbReference type="Proteomes" id="UP000886885">
    <property type="component" value="Chromosome 5D"/>
</dbReference>
<keyword evidence="5" id="KW-1185">Reference proteome</keyword>
<feature type="domain" description="INO80 complex subunit B-like conserved region" evidence="3">
    <location>
        <begin position="501"/>
        <end position="586"/>
    </location>
</feature>
<dbReference type="SMART" id="SM01406">
    <property type="entry name" value="PAPA-1"/>
    <property type="match status" value="1"/>
</dbReference>
<name>A0A8X8CZZ9_POPTO</name>
<dbReference type="Pfam" id="PF04795">
    <property type="entry name" value="PAPA-1"/>
    <property type="match status" value="1"/>
</dbReference>
<reference evidence="4" key="1">
    <citation type="journal article" date="2020" name="bioRxiv">
        <title>Hybrid origin of Populus tomentosa Carr. identified through genome sequencing and phylogenomic analysis.</title>
        <authorList>
            <person name="An X."/>
            <person name="Gao K."/>
            <person name="Chen Z."/>
            <person name="Li J."/>
            <person name="Yang X."/>
            <person name="Yang X."/>
            <person name="Zhou J."/>
            <person name="Guo T."/>
            <person name="Zhao T."/>
            <person name="Huang S."/>
            <person name="Miao D."/>
            <person name="Khan W.U."/>
            <person name="Rao P."/>
            <person name="Ye M."/>
            <person name="Lei B."/>
            <person name="Liao W."/>
            <person name="Wang J."/>
            <person name="Ji L."/>
            <person name="Li Y."/>
            <person name="Guo B."/>
            <person name="Mustafa N.S."/>
            <person name="Li S."/>
            <person name="Yun Q."/>
            <person name="Keller S.R."/>
            <person name="Mao J."/>
            <person name="Zhang R."/>
            <person name="Strauss S.H."/>
        </authorList>
    </citation>
    <scope>NUCLEOTIDE SEQUENCE</scope>
    <source>
        <strain evidence="4">GM15</strain>
        <tissue evidence="4">Leaf</tissue>
    </source>
</reference>
<evidence type="ECO:0000256" key="1">
    <source>
        <dbReference type="SAM" id="Coils"/>
    </source>
</evidence>